<reference evidence="3 4" key="1">
    <citation type="submission" date="2018-05" db="EMBL/GenBank/DDBJ databases">
        <title>Draft genome sequence of Scytalidium lignicola DSM 105466, a ubiquitous saprotrophic fungus.</title>
        <authorList>
            <person name="Buettner E."/>
            <person name="Gebauer A.M."/>
            <person name="Hofrichter M."/>
            <person name="Liers C."/>
            <person name="Kellner H."/>
        </authorList>
    </citation>
    <scope>NUCLEOTIDE SEQUENCE [LARGE SCALE GENOMIC DNA]</scope>
    <source>
        <strain evidence="3 4">DSM 105466</strain>
    </source>
</reference>
<evidence type="ECO:0000256" key="1">
    <source>
        <dbReference type="ARBA" id="ARBA00022737"/>
    </source>
</evidence>
<accession>A0A3E2GTH1</accession>
<sequence length="922" mass="104915">MPQELEVWICAFGGPHISKNVVSSDNAADEAATLADLDDKFGMKILVDKPSDLADLSDIIAIHGLNGHYYDTWSATTSSGVTVNWLQDFLPAHIPNSKILSYSYNSVVQFSKSLSGIDEFADQLLEDLLSWRLSRFEKERPIALNRAHERDRYSSLLSQIKGVFFFGTPHRGTNLAQWAALLENILKVSSLGTSSNARLMKELQSRSEILSKISKSFVERGKSLTIFTFYETEMMPYMNCKPDQQTYRNVWTNLANMISPLMDCPLTKEELAHRQTFYTTDYELQKKLNDLAVVGTCRWFLNHDDYLSWYHGNSSKLLWVSAGAGCGKSQRLIANDQGLYATFFFKDDNEEQNDSIHAISAFLHQIYTIQPALLRHAIQEQSKKGNVASKSFTSLWNIFKATVTDTEANDIICFIDGLDECNKPSRQLLIDALAEIFATSRSSQCLLQNSCLKILVTSRPENVIKISFQRLSTIRLKGEDEIEHITHDIELVVQAHIDELKLCGLSTEVLETIQQQLIQGADRTFLWITLIIHLLKDAATRGASERDLHDILASRDIYEVYDKLLANSSSPDEARRMLHIIIAAARPMTLDEMSVAMCFKPRQNLELSSNLKIIPGSIRHHWFGGNDVENHTDPALESDGLNGLKHEIKYPFDNYLVHQTARAFLLHSTSTNGILEEIVIERKFLKPQRISGPVKENSPWRQSISMTKAHSVMLEICATHIWLFGLPGEVSLREQMGQTYSDFCDKDIVRKFRDYSARYWPTHGRHVQNFYPQFSRELCNPRHPSFDIWIAKHPSFKANFPGVMYIKEPQTDDETNTVMAFFHLKDWIRDMMTSGLPLAQLEKYSLSSSSEELDVGGSASLSSNDLPSKLTHREKHDHRVEIRNFYGDPDPIFNSSMSNPTSISSRPMLHLARNLNTTRKRV</sequence>
<evidence type="ECO:0000313" key="4">
    <source>
        <dbReference type="Proteomes" id="UP000258309"/>
    </source>
</evidence>
<dbReference type="PANTHER" id="PTHR10039">
    <property type="entry name" value="AMELOGENIN"/>
    <property type="match status" value="1"/>
</dbReference>
<dbReference type="AlphaFoldDB" id="A0A3E2GTH1"/>
<proteinExistence type="predicted"/>
<dbReference type="InterPro" id="IPR056884">
    <property type="entry name" value="NPHP3-like_N"/>
</dbReference>
<dbReference type="OMA" id="EICATHI"/>
<comment type="caution">
    <text evidence="3">The sequence shown here is derived from an EMBL/GenBank/DDBJ whole genome shotgun (WGS) entry which is preliminary data.</text>
</comment>
<feature type="non-terminal residue" evidence="3">
    <location>
        <position position="922"/>
    </location>
</feature>
<keyword evidence="4" id="KW-1185">Reference proteome</keyword>
<gene>
    <name evidence="3" type="ORF">B7463_g12297</name>
</gene>
<dbReference type="EMBL" id="NCSJ02000525">
    <property type="protein sequence ID" value="RFU24043.1"/>
    <property type="molecule type" value="Genomic_DNA"/>
</dbReference>
<name>A0A3E2GTH1_SCYLI</name>
<keyword evidence="1" id="KW-0677">Repeat</keyword>
<dbReference type="OrthoDB" id="20872at2759"/>
<feature type="domain" description="Nephrocystin 3-like N-terminal" evidence="2">
    <location>
        <begin position="295"/>
        <end position="459"/>
    </location>
</feature>
<dbReference type="Pfam" id="PF24883">
    <property type="entry name" value="NPHP3_N"/>
    <property type="match status" value="1"/>
</dbReference>
<evidence type="ECO:0000259" key="2">
    <source>
        <dbReference type="Pfam" id="PF24883"/>
    </source>
</evidence>
<feature type="non-terminal residue" evidence="3">
    <location>
        <position position="1"/>
    </location>
</feature>
<evidence type="ECO:0000313" key="3">
    <source>
        <dbReference type="EMBL" id="RFU24043.1"/>
    </source>
</evidence>
<organism evidence="3 4">
    <name type="scientific">Scytalidium lignicola</name>
    <name type="common">Hyphomycete</name>
    <dbReference type="NCBI Taxonomy" id="5539"/>
    <lineage>
        <taxon>Eukaryota</taxon>
        <taxon>Fungi</taxon>
        <taxon>Dikarya</taxon>
        <taxon>Ascomycota</taxon>
        <taxon>Pezizomycotina</taxon>
        <taxon>Leotiomycetes</taxon>
        <taxon>Leotiomycetes incertae sedis</taxon>
        <taxon>Scytalidium</taxon>
    </lineage>
</organism>
<protein>
    <recommendedName>
        <fullName evidence="2">Nephrocystin 3-like N-terminal domain-containing protein</fullName>
    </recommendedName>
</protein>
<dbReference type="Proteomes" id="UP000258309">
    <property type="component" value="Unassembled WGS sequence"/>
</dbReference>